<dbReference type="GO" id="GO:0016787">
    <property type="term" value="F:hydrolase activity"/>
    <property type="evidence" value="ECO:0007669"/>
    <property type="project" value="UniProtKB-KW"/>
</dbReference>
<feature type="domain" description="Beta-lactamase-related" evidence="2">
    <location>
        <begin position="25"/>
        <end position="335"/>
    </location>
</feature>
<protein>
    <submittedName>
        <fullName evidence="3">Serine hydrolase domain-containing protein</fullName>
        <ecNumber evidence="3">3.1.1.103</ecNumber>
    </submittedName>
</protein>
<keyword evidence="3" id="KW-0378">Hydrolase</keyword>
<comment type="caution">
    <text evidence="3">The sequence shown here is derived from an EMBL/GenBank/DDBJ whole genome shotgun (WGS) entry which is preliminary data.</text>
</comment>
<gene>
    <name evidence="3" type="ORF">Q4610_10890</name>
</gene>
<name>A0ABT8ZMC4_9SPHN</name>
<dbReference type="Pfam" id="PF00144">
    <property type="entry name" value="Beta-lactamase"/>
    <property type="match status" value="1"/>
</dbReference>
<dbReference type="PANTHER" id="PTHR46825">
    <property type="entry name" value="D-ALANYL-D-ALANINE-CARBOXYPEPTIDASE/ENDOPEPTIDASE AMPH"/>
    <property type="match status" value="1"/>
</dbReference>
<dbReference type="EMBL" id="JAUQOM010000004">
    <property type="protein sequence ID" value="MDO7835548.1"/>
    <property type="molecule type" value="Genomic_DNA"/>
</dbReference>
<evidence type="ECO:0000313" key="3">
    <source>
        <dbReference type="EMBL" id="MDO7835548.1"/>
    </source>
</evidence>
<dbReference type="Proteomes" id="UP001176471">
    <property type="component" value="Unassembled WGS sequence"/>
</dbReference>
<dbReference type="InterPro" id="IPR012338">
    <property type="entry name" value="Beta-lactam/transpept-like"/>
</dbReference>
<dbReference type="RefSeq" id="WP_304535973.1">
    <property type="nucleotide sequence ID" value="NZ_JAUQOM010000004.1"/>
</dbReference>
<dbReference type="InterPro" id="IPR050491">
    <property type="entry name" value="AmpC-like"/>
</dbReference>
<dbReference type="EC" id="3.1.1.103" evidence="3"/>
<accession>A0ABT8ZMC4</accession>
<keyword evidence="1" id="KW-0732">Signal</keyword>
<sequence>MRLMIRISALFLALGVSSGAMADPIDDYIGAEMARQHIPGLSLAVMRHGQVVRTQGYGFANLEHHIPVHPDTLFKTGAVGMQFTAMATMLLVEDGKIALDDPVTRYLPKAPPSWKRVTIRQLLNHTSGLPATPNGEFRTDYSDDELLDIIFRQDINFAAGTRWRFSYTNYIVLGFVIRKVSGEYYGDLLTRRLFRPLGMNSARPIDELAVVPNRAAGYEMRDGMARNAEWVSPTANSTADGSLYLSALDYAAWDAGVAAGRIVQPRSWAAIANPAGIASGKTYPYGFGWFQEAAAGQTIWRHGGSWQGFRTFIIRYMPAGLTVVVLANSDKSDPGLIARHIAGMVEPVLKQAPALPIQDAAPGMTDRAGSLLDAIARGQAAHGDFTDMAKLDFTEMQAEYQAIVQPLGTRRAIALFGRMPRGDDDVHVYRARYDTGMLEMRLSYAPNGRIGGIEIMPIDRWDTPLVE</sequence>
<feature type="signal peptide" evidence="1">
    <location>
        <begin position="1"/>
        <end position="22"/>
    </location>
</feature>
<feature type="chain" id="PRO_5045409051" evidence="1">
    <location>
        <begin position="23"/>
        <end position="467"/>
    </location>
</feature>
<dbReference type="Gene3D" id="3.40.710.10">
    <property type="entry name" value="DD-peptidase/beta-lactamase superfamily"/>
    <property type="match status" value="1"/>
</dbReference>
<keyword evidence="4" id="KW-1185">Reference proteome</keyword>
<dbReference type="InterPro" id="IPR001466">
    <property type="entry name" value="Beta-lactam-related"/>
</dbReference>
<dbReference type="PANTHER" id="PTHR46825:SF9">
    <property type="entry name" value="BETA-LACTAMASE-RELATED DOMAIN-CONTAINING PROTEIN"/>
    <property type="match status" value="1"/>
</dbReference>
<proteinExistence type="predicted"/>
<evidence type="ECO:0000256" key="1">
    <source>
        <dbReference type="SAM" id="SignalP"/>
    </source>
</evidence>
<reference evidence="3" key="1">
    <citation type="submission" date="2023-07" db="EMBL/GenBank/DDBJ databases">
        <title>Bacterial whole genome sequence for Sphingobium sp. HBC34.</title>
        <authorList>
            <person name="Le V."/>
            <person name="Ko S.-R."/>
            <person name="Ahn C.-Y."/>
            <person name="Oh H.-M."/>
        </authorList>
    </citation>
    <scope>NUCLEOTIDE SEQUENCE</scope>
    <source>
        <strain evidence="3">HBC34</strain>
    </source>
</reference>
<evidence type="ECO:0000313" key="4">
    <source>
        <dbReference type="Proteomes" id="UP001176471"/>
    </source>
</evidence>
<dbReference type="SUPFAM" id="SSF56601">
    <property type="entry name" value="beta-lactamase/transpeptidase-like"/>
    <property type="match status" value="1"/>
</dbReference>
<evidence type="ECO:0000259" key="2">
    <source>
        <dbReference type="Pfam" id="PF00144"/>
    </source>
</evidence>
<organism evidence="3 4">
    <name type="scientific">Sphingobium cyanobacteriorum</name>
    <dbReference type="NCBI Taxonomy" id="3063954"/>
    <lineage>
        <taxon>Bacteria</taxon>
        <taxon>Pseudomonadati</taxon>
        <taxon>Pseudomonadota</taxon>
        <taxon>Alphaproteobacteria</taxon>
        <taxon>Sphingomonadales</taxon>
        <taxon>Sphingomonadaceae</taxon>
        <taxon>Sphingobium</taxon>
    </lineage>
</organism>